<sequence length="233" mass="25483">MFIVVHCEQLDVLHEDGGADETRLPLDDNGWSPSDLTGLTTSSLEENRRSVSETDVQPEDGDQELEMSLRSHGGSLVERYHGTVSRIGKAWWRKHVFKAGDTVLRRCGRWRRHAGRSSLSSTIHRPDETQRQESRTRSKPHAVRGEPRAVCGDRDHPPAPREDGKRVSAAASSGEALPQVCVPEQMVLLPRPRPAELLLPRPAGRASPSSAGRAPPSSSSALAALAPSPHRSL</sequence>
<dbReference type="AlphaFoldDB" id="G3PMT5"/>
<reference evidence="2" key="1">
    <citation type="submission" date="2006-01" db="EMBL/GenBank/DDBJ databases">
        <authorList>
            <person name="Lindblad-Toh K."/>
            <person name="Mauceli E."/>
            <person name="Grabherr M."/>
            <person name="Chang J.L."/>
            <person name="Lander E.S."/>
        </authorList>
    </citation>
    <scope>NUCLEOTIDE SEQUENCE [LARGE SCALE GENOMIC DNA]</scope>
</reference>
<dbReference type="Ensembl" id="ENSGACT00000018956.1">
    <property type="protein sequence ID" value="ENSGACP00000018918.1"/>
    <property type="gene ID" value="ENSGACG00000014337.1"/>
</dbReference>
<feature type="region of interest" description="Disordered" evidence="1">
    <location>
        <begin position="197"/>
        <end position="233"/>
    </location>
</feature>
<evidence type="ECO:0000256" key="1">
    <source>
        <dbReference type="SAM" id="MobiDB-lite"/>
    </source>
</evidence>
<evidence type="ECO:0000313" key="2">
    <source>
        <dbReference type="Ensembl" id="ENSGACP00000018918.1"/>
    </source>
</evidence>
<accession>G3PMT5</accession>
<feature type="region of interest" description="Disordered" evidence="1">
    <location>
        <begin position="115"/>
        <end position="182"/>
    </location>
</feature>
<organism evidence="2">
    <name type="scientific">Gasterosteus aculeatus</name>
    <name type="common">Three-spined stickleback</name>
    <dbReference type="NCBI Taxonomy" id="69293"/>
    <lineage>
        <taxon>Eukaryota</taxon>
        <taxon>Metazoa</taxon>
        <taxon>Chordata</taxon>
        <taxon>Craniata</taxon>
        <taxon>Vertebrata</taxon>
        <taxon>Euteleostomi</taxon>
        <taxon>Actinopterygii</taxon>
        <taxon>Neopterygii</taxon>
        <taxon>Teleostei</taxon>
        <taxon>Neoteleostei</taxon>
        <taxon>Acanthomorphata</taxon>
        <taxon>Eupercaria</taxon>
        <taxon>Perciformes</taxon>
        <taxon>Cottioidei</taxon>
        <taxon>Gasterosteales</taxon>
        <taxon>Gasterosteidae</taxon>
        <taxon>Gasterosteus</taxon>
    </lineage>
</organism>
<feature type="compositionally biased region" description="Basic and acidic residues" evidence="1">
    <location>
        <begin position="124"/>
        <end position="136"/>
    </location>
</feature>
<feature type="compositionally biased region" description="Basic and acidic residues" evidence="1">
    <location>
        <begin position="143"/>
        <end position="166"/>
    </location>
</feature>
<dbReference type="Bgee" id="ENSGACG00000014337">
    <property type="expression patterns" value="Expressed in head kidney and 9 other cell types or tissues"/>
</dbReference>
<proteinExistence type="predicted"/>
<feature type="compositionally biased region" description="Polar residues" evidence="1">
    <location>
        <begin position="31"/>
        <end position="44"/>
    </location>
</feature>
<name>G3PMT5_GASAC</name>
<dbReference type="InParanoid" id="G3PMT5"/>
<protein>
    <submittedName>
        <fullName evidence="2">Uncharacterized protein</fullName>
    </submittedName>
</protein>
<reference evidence="2" key="2">
    <citation type="submission" date="2024-04" db="UniProtKB">
        <authorList>
            <consortium name="Ensembl"/>
        </authorList>
    </citation>
    <scope>IDENTIFICATION</scope>
</reference>
<feature type="region of interest" description="Disordered" evidence="1">
    <location>
        <begin position="18"/>
        <end position="63"/>
    </location>
</feature>